<evidence type="ECO:0000256" key="6">
    <source>
        <dbReference type="ARBA" id="ARBA00022676"/>
    </source>
</evidence>
<dbReference type="CDD" id="cd11322">
    <property type="entry name" value="AmyAc_Glg_BE"/>
    <property type="match status" value="1"/>
</dbReference>
<evidence type="ECO:0000256" key="9">
    <source>
        <dbReference type="ARBA" id="ARBA00023277"/>
    </source>
</evidence>
<dbReference type="EMBL" id="LR215050">
    <property type="protein sequence ID" value="VEU82273.1"/>
    <property type="molecule type" value="Genomic_DNA"/>
</dbReference>
<dbReference type="GO" id="GO:0003844">
    <property type="term" value="F:1,4-alpha-glucan branching enzyme activity"/>
    <property type="evidence" value="ECO:0007669"/>
    <property type="project" value="UniProtKB-UniRule"/>
</dbReference>
<dbReference type="Gene3D" id="3.20.20.80">
    <property type="entry name" value="Glycosidases"/>
    <property type="match status" value="1"/>
</dbReference>
<feature type="active site" description="Nucleophile" evidence="11">
    <location>
        <position position="305"/>
    </location>
</feature>
<keyword evidence="7 13" id="KW-0808">Transferase</keyword>
<dbReference type="Pfam" id="PF02922">
    <property type="entry name" value="CBM_48"/>
    <property type="match status" value="1"/>
</dbReference>
<evidence type="ECO:0000259" key="12">
    <source>
        <dbReference type="SMART" id="SM00642"/>
    </source>
</evidence>
<dbReference type="InterPro" id="IPR004193">
    <property type="entry name" value="Glyco_hydro_13_N"/>
</dbReference>
<evidence type="ECO:0000256" key="10">
    <source>
        <dbReference type="NCBIfam" id="TIGR01515"/>
    </source>
</evidence>
<dbReference type="SUPFAM" id="SSF51011">
    <property type="entry name" value="Glycosyl hydrolase domain"/>
    <property type="match status" value="1"/>
</dbReference>
<evidence type="ECO:0000256" key="8">
    <source>
        <dbReference type="ARBA" id="ARBA00023056"/>
    </source>
</evidence>
<dbReference type="SUPFAM" id="SSF51445">
    <property type="entry name" value="(Trans)glycosidases"/>
    <property type="match status" value="1"/>
</dbReference>
<evidence type="ECO:0000256" key="4">
    <source>
        <dbReference type="ARBA" id="ARBA00012541"/>
    </source>
</evidence>
<organism evidence="13 14">
    <name type="scientific">Acholeplasma hippikon</name>
    <dbReference type="NCBI Taxonomy" id="264636"/>
    <lineage>
        <taxon>Bacteria</taxon>
        <taxon>Bacillati</taxon>
        <taxon>Mycoplasmatota</taxon>
        <taxon>Mollicutes</taxon>
        <taxon>Acholeplasmatales</taxon>
        <taxon>Acholeplasmataceae</taxon>
        <taxon>Acholeplasma</taxon>
    </lineage>
</organism>
<dbReference type="Gene3D" id="2.60.40.10">
    <property type="entry name" value="Immunoglobulins"/>
    <property type="match status" value="1"/>
</dbReference>
<dbReference type="AlphaFoldDB" id="A0A449BIP2"/>
<gene>
    <name evidence="13" type="primary">glgB</name>
    <name evidence="13" type="ORF">NCTC10172_00281</name>
</gene>
<dbReference type="NCBIfam" id="NF008967">
    <property type="entry name" value="PRK12313.1"/>
    <property type="match status" value="1"/>
</dbReference>
<accession>A0A449BIP2</accession>
<dbReference type="InterPro" id="IPR017853">
    <property type="entry name" value="GH"/>
</dbReference>
<comment type="catalytic activity">
    <reaction evidence="1">
        <text>Transfers a segment of a (1-&gt;4)-alpha-D-glucan chain to a primary hydroxy group in a similar glucan chain.</text>
        <dbReference type="EC" id="2.4.1.18"/>
    </reaction>
</comment>
<reference evidence="13 14" key="1">
    <citation type="submission" date="2019-01" db="EMBL/GenBank/DDBJ databases">
        <authorList>
            <consortium name="Pathogen Informatics"/>
        </authorList>
    </citation>
    <scope>NUCLEOTIDE SEQUENCE [LARGE SCALE GENOMIC DNA]</scope>
    <source>
        <strain evidence="13 14">NCTC10172</strain>
    </source>
</reference>
<dbReference type="NCBIfam" id="TIGR01515">
    <property type="entry name" value="branching_enzym"/>
    <property type="match status" value="1"/>
</dbReference>
<dbReference type="InterPro" id="IPR006407">
    <property type="entry name" value="GlgB"/>
</dbReference>
<dbReference type="InterPro" id="IPR044143">
    <property type="entry name" value="GlgB_N_E_set_prok"/>
</dbReference>
<evidence type="ECO:0000256" key="7">
    <source>
        <dbReference type="ARBA" id="ARBA00022679"/>
    </source>
</evidence>
<evidence type="ECO:0000256" key="1">
    <source>
        <dbReference type="ARBA" id="ARBA00000826"/>
    </source>
</evidence>
<dbReference type="GO" id="GO:0043169">
    <property type="term" value="F:cation binding"/>
    <property type="evidence" value="ECO:0007669"/>
    <property type="project" value="InterPro"/>
</dbReference>
<dbReference type="RefSeq" id="WP_035369673.1">
    <property type="nucleotide sequence ID" value="NZ_LR215050.1"/>
</dbReference>
<feature type="domain" description="Glycosyl hydrolase family 13 catalytic" evidence="12">
    <location>
        <begin position="149"/>
        <end position="498"/>
    </location>
</feature>
<dbReference type="InterPro" id="IPR006048">
    <property type="entry name" value="A-amylase/branching_C"/>
</dbReference>
<protein>
    <recommendedName>
        <fullName evidence="4 10">1,4-alpha-glucan branching enzyme</fullName>
        <ecNumber evidence="4 10">2.4.1.18</ecNumber>
    </recommendedName>
</protein>
<dbReference type="PIRSF" id="PIRSF000463">
    <property type="entry name" value="GlgB"/>
    <property type="match status" value="1"/>
</dbReference>
<comment type="pathway">
    <text evidence="2">Glycan biosynthesis; glycogen biosynthesis.</text>
</comment>
<dbReference type="GO" id="GO:0004553">
    <property type="term" value="F:hydrolase activity, hydrolyzing O-glycosyl compounds"/>
    <property type="evidence" value="ECO:0007669"/>
    <property type="project" value="InterPro"/>
</dbReference>
<dbReference type="UniPathway" id="UPA00164"/>
<dbReference type="PANTHER" id="PTHR43651:SF3">
    <property type="entry name" value="1,4-ALPHA-GLUCAN-BRANCHING ENZYME"/>
    <property type="match status" value="1"/>
</dbReference>
<dbReference type="Gene3D" id="2.60.40.1180">
    <property type="entry name" value="Golgi alpha-mannosidase II"/>
    <property type="match status" value="1"/>
</dbReference>
<proteinExistence type="inferred from homology"/>
<evidence type="ECO:0000256" key="5">
    <source>
        <dbReference type="ARBA" id="ARBA00022600"/>
    </source>
</evidence>
<dbReference type="CDD" id="cd02855">
    <property type="entry name" value="E_set_GBE_prok_N"/>
    <property type="match status" value="1"/>
</dbReference>
<dbReference type="InterPro" id="IPR006047">
    <property type="entry name" value="GH13_cat_dom"/>
</dbReference>
<keyword evidence="14" id="KW-1185">Reference proteome</keyword>
<dbReference type="Pfam" id="PF00128">
    <property type="entry name" value="Alpha-amylase"/>
    <property type="match status" value="1"/>
</dbReference>
<keyword evidence="9" id="KW-0119">Carbohydrate metabolism</keyword>
<dbReference type="Pfam" id="PF02806">
    <property type="entry name" value="Alpha-amylase_C"/>
    <property type="match status" value="1"/>
</dbReference>
<keyword evidence="6 13" id="KW-0328">Glycosyltransferase</keyword>
<dbReference type="InterPro" id="IPR013780">
    <property type="entry name" value="Glyco_hydro_b"/>
</dbReference>
<dbReference type="KEGG" id="ahk:NCTC10172_00281"/>
<evidence type="ECO:0000256" key="2">
    <source>
        <dbReference type="ARBA" id="ARBA00004964"/>
    </source>
</evidence>
<dbReference type="GO" id="GO:0005978">
    <property type="term" value="P:glycogen biosynthetic process"/>
    <property type="evidence" value="ECO:0007669"/>
    <property type="project" value="UniProtKB-UniRule"/>
</dbReference>
<keyword evidence="5" id="KW-0321">Glycogen metabolism</keyword>
<keyword evidence="8" id="KW-0320">Glycogen biosynthesis</keyword>
<evidence type="ECO:0000256" key="3">
    <source>
        <dbReference type="ARBA" id="ARBA00009000"/>
    </source>
</evidence>
<dbReference type="Proteomes" id="UP000290909">
    <property type="component" value="Chromosome"/>
</dbReference>
<evidence type="ECO:0000313" key="13">
    <source>
        <dbReference type="EMBL" id="VEU82273.1"/>
    </source>
</evidence>
<feature type="active site" description="Proton donor" evidence="11">
    <location>
        <position position="348"/>
    </location>
</feature>
<sequence>MNKIDGHIDLYLLGKDYLAYEFLGSKLNKDKDGRIISTTFTVYAPNAKEVRLLSSFNNYEGWKHVLTKVHPQGFFSITIPENLEWATYRYELHLNSGEIIYKSDPFAYYAEERPNNASKVYDIDGYTWHDQKWFETKKKVYQEPFLIYELHLGSWKKKDGNFIRYNEIVDDLINYVKENGFTHIELMPIYEHPLDDSWGYQGTGFFAATSRYGTPKDLMYFIDRCHEAGIGVIIDWVLGHINKDWFGLSKFDGTYLYEFEDDLRRENVVWGTSNIDFDKGISRSFMQSALNFWVDYFHVDGFRIDAVSNLIYHLGNRDMGENTGALSFLRQVSNHLFSKDDRIIFSAEDSTDYARVTWPTDIGGVGFNYKWNMGFMNDTLKYFKEDPIYRKYHHDKITFGLVYTYNEQFILPFSHDEVVHLKGSLLNKMPGTYEQKFQNYRLLLTLWMTHPGKKLLFMGQEFAQYDEWNFKQELDWGLLNYPIHDSANRYFKDLAKIYRTNDALYKYDHQPKGFVWLASDHVDSSVFAYMRQSDNETLVIVLNMTPNYYESYEIPVPFEGQYEEILNSDKDIYAGYGQYNGLPLKAINEPRGHFNYHLKIKLGSLTGLILRLKK</sequence>
<dbReference type="SMART" id="SM00642">
    <property type="entry name" value="Aamy"/>
    <property type="match status" value="1"/>
</dbReference>
<evidence type="ECO:0000313" key="14">
    <source>
        <dbReference type="Proteomes" id="UP000290909"/>
    </source>
</evidence>
<evidence type="ECO:0000256" key="11">
    <source>
        <dbReference type="PIRSR" id="PIRSR000463-1"/>
    </source>
</evidence>
<dbReference type="GO" id="GO:0005829">
    <property type="term" value="C:cytosol"/>
    <property type="evidence" value="ECO:0007669"/>
    <property type="project" value="TreeGrafter"/>
</dbReference>
<name>A0A449BIP2_9MOLU</name>
<dbReference type="PANTHER" id="PTHR43651">
    <property type="entry name" value="1,4-ALPHA-GLUCAN-BRANCHING ENZYME"/>
    <property type="match status" value="1"/>
</dbReference>
<comment type="similarity">
    <text evidence="3">Belongs to the glycosyl hydrolase 13 family. GlgB subfamily.</text>
</comment>
<dbReference type="InterPro" id="IPR037439">
    <property type="entry name" value="Branching_enzy"/>
</dbReference>
<dbReference type="STRING" id="1408416.GCA_000702765_01098"/>
<dbReference type="EC" id="2.4.1.18" evidence="4 10"/>
<dbReference type="InterPro" id="IPR013783">
    <property type="entry name" value="Ig-like_fold"/>
</dbReference>